<feature type="chain" id="PRO_5045921296" description="DUF5666 domain-containing protein" evidence="2">
    <location>
        <begin position="19"/>
        <end position="325"/>
    </location>
</feature>
<proteinExistence type="predicted"/>
<name>A0ABS8XRV5_9BURK</name>
<organism evidence="3 4">
    <name type="scientific">Pelomonas cellulosilytica</name>
    <dbReference type="NCBI Taxonomy" id="2906762"/>
    <lineage>
        <taxon>Bacteria</taxon>
        <taxon>Pseudomonadati</taxon>
        <taxon>Pseudomonadota</taxon>
        <taxon>Betaproteobacteria</taxon>
        <taxon>Burkholderiales</taxon>
        <taxon>Sphaerotilaceae</taxon>
        <taxon>Roseateles</taxon>
    </lineage>
</organism>
<reference evidence="3 4" key="1">
    <citation type="submission" date="2021-12" db="EMBL/GenBank/DDBJ databases">
        <title>Genome seq of P8.</title>
        <authorList>
            <person name="Seo T."/>
        </authorList>
    </citation>
    <scope>NUCLEOTIDE SEQUENCE [LARGE SCALE GENOMIC DNA]</scope>
    <source>
        <strain evidence="3 4">P8</strain>
    </source>
</reference>
<evidence type="ECO:0000313" key="3">
    <source>
        <dbReference type="EMBL" id="MCE4555439.1"/>
    </source>
</evidence>
<evidence type="ECO:0000256" key="2">
    <source>
        <dbReference type="SAM" id="SignalP"/>
    </source>
</evidence>
<feature type="region of interest" description="Disordered" evidence="1">
    <location>
        <begin position="31"/>
        <end position="66"/>
    </location>
</feature>
<dbReference type="Proteomes" id="UP001200741">
    <property type="component" value="Unassembled WGS sequence"/>
</dbReference>
<evidence type="ECO:0000313" key="4">
    <source>
        <dbReference type="Proteomes" id="UP001200741"/>
    </source>
</evidence>
<keyword evidence="2" id="KW-0732">Signal</keyword>
<sequence>MKKISTLALGLVVAAALAACGGGSDGAGSSAGSAGGSTGAGSGSGGSSGGGAGSGGSTGSGSGSSSGGNATSFPYARYDVYALYGTGLNIGGNTVASVSATQGMVATGSVNFRGAFGGGETTVTLGTDSVSLKSAIVPAADLSWLAPGADGRLMQQCSVVRQDVNGASIGGYAKSMMVMVAPTATVLAKATDIPAGTRLYAAEDCQFTGSAPTGDIAKVTPQANDNAVVNADGSLTLSPTGAASFAIAAPDVAAALASGGTGLGVVGDVAVPSAAGKAAGSYAMHAYSLTRTGGTPRYVIVIQGTPTGGNASLGSKGFVSLLVSS</sequence>
<dbReference type="PROSITE" id="PS51257">
    <property type="entry name" value="PROKAR_LIPOPROTEIN"/>
    <property type="match status" value="1"/>
</dbReference>
<comment type="caution">
    <text evidence="3">The sequence shown here is derived from an EMBL/GenBank/DDBJ whole genome shotgun (WGS) entry which is preliminary data.</text>
</comment>
<evidence type="ECO:0000256" key="1">
    <source>
        <dbReference type="SAM" id="MobiDB-lite"/>
    </source>
</evidence>
<accession>A0ABS8XRV5</accession>
<dbReference type="EMBL" id="JAJTWU010000005">
    <property type="protein sequence ID" value="MCE4555439.1"/>
    <property type="molecule type" value="Genomic_DNA"/>
</dbReference>
<feature type="signal peptide" evidence="2">
    <location>
        <begin position="1"/>
        <end position="18"/>
    </location>
</feature>
<keyword evidence="4" id="KW-1185">Reference proteome</keyword>
<feature type="compositionally biased region" description="Gly residues" evidence="1">
    <location>
        <begin position="33"/>
        <end position="66"/>
    </location>
</feature>
<gene>
    <name evidence="3" type="ORF">LXT13_13565</name>
</gene>
<protein>
    <recommendedName>
        <fullName evidence="5">DUF5666 domain-containing protein</fullName>
    </recommendedName>
</protein>
<dbReference type="RefSeq" id="WP_233372457.1">
    <property type="nucleotide sequence ID" value="NZ_JAJTWU010000005.1"/>
</dbReference>
<evidence type="ECO:0008006" key="5">
    <source>
        <dbReference type="Google" id="ProtNLM"/>
    </source>
</evidence>